<dbReference type="SUPFAM" id="SSF53448">
    <property type="entry name" value="Nucleotide-diphospho-sugar transferases"/>
    <property type="match status" value="1"/>
</dbReference>
<dbReference type="GO" id="GO:0006487">
    <property type="term" value="P:protein N-linked glycosylation"/>
    <property type="evidence" value="ECO:0007669"/>
    <property type="project" value="TreeGrafter"/>
</dbReference>
<dbReference type="CDD" id="cd04188">
    <property type="entry name" value="DPG_synthase"/>
    <property type="match status" value="1"/>
</dbReference>
<keyword evidence="5" id="KW-0328">Glycosyltransferase</keyword>
<dbReference type="RefSeq" id="XP_031854199.1">
    <property type="nucleotide sequence ID" value="XM_031998308.1"/>
</dbReference>
<comment type="pathway">
    <text evidence="2">Protein modification; protein glycosylation.</text>
</comment>
<keyword evidence="10 13" id="KW-1133">Transmembrane helix</keyword>
<protein>
    <recommendedName>
        <fullName evidence="4">dolichyl-phosphate beta-glucosyltransferase</fullName>
        <ecNumber evidence="4">2.4.1.117</ecNumber>
    </recommendedName>
</protein>
<gene>
    <name evidence="15" type="ORF">SAPINGB_P003591</name>
</gene>
<feature type="transmembrane region" description="Helical" evidence="13">
    <location>
        <begin position="322"/>
        <end position="340"/>
    </location>
</feature>
<evidence type="ECO:0000256" key="9">
    <source>
        <dbReference type="ARBA" id="ARBA00022968"/>
    </source>
</evidence>
<keyword evidence="9" id="KW-0735">Signal-anchor</keyword>
<dbReference type="PANTHER" id="PTHR10859">
    <property type="entry name" value="GLYCOSYL TRANSFERASE"/>
    <property type="match status" value="1"/>
</dbReference>
<dbReference type="EMBL" id="CABVLU010000003">
    <property type="protein sequence ID" value="VVT53473.1"/>
    <property type="molecule type" value="Genomic_DNA"/>
</dbReference>
<accession>A0A5E8BQ41</accession>
<evidence type="ECO:0000256" key="8">
    <source>
        <dbReference type="ARBA" id="ARBA00022824"/>
    </source>
</evidence>
<evidence type="ECO:0000256" key="2">
    <source>
        <dbReference type="ARBA" id="ARBA00004922"/>
    </source>
</evidence>
<dbReference type="OrthoDB" id="3784at2759"/>
<keyword evidence="7 13" id="KW-0812">Transmembrane</keyword>
<keyword evidence="8" id="KW-0256">Endoplasmic reticulum</keyword>
<dbReference type="Gene3D" id="3.90.550.10">
    <property type="entry name" value="Spore Coat Polysaccharide Biosynthesis Protein SpsA, Chain A"/>
    <property type="match status" value="1"/>
</dbReference>
<evidence type="ECO:0000256" key="6">
    <source>
        <dbReference type="ARBA" id="ARBA00022679"/>
    </source>
</evidence>
<evidence type="ECO:0000256" key="5">
    <source>
        <dbReference type="ARBA" id="ARBA00022676"/>
    </source>
</evidence>
<dbReference type="Pfam" id="PF00535">
    <property type="entry name" value="Glycos_transf_2"/>
    <property type="match status" value="1"/>
</dbReference>
<comment type="similarity">
    <text evidence="3">Belongs to the glycosyltransferase 2 family.</text>
</comment>
<evidence type="ECO:0000313" key="16">
    <source>
        <dbReference type="Proteomes" id="UP000398389"/>
    </source>
</evidence>
<keyword evidence="6" id="KW-0808">Transferase</keyword>
<dbReference type="InterPro" id="IPR035518">
    <property type="entry name" value="DPG_synthase"/>
</dbReference>
<organism evidence="15 16">
    <name type="scientific">Magnusiomyces paraingens</name>
    <dbReference type="NCBI Taxonomy" id="2606893"/>
    <lineage>
        <taxon>Eukaryota</taxon>
        <taxon>Fungi</taxon>
        <taxon>Dikarya</taxon>
        <taxon>Ascomycota</taxon>
        <taxon>Saccharomycotina</taxon>
        <taxon>Dipodascomycetes</taxon>
        <taxon>Dipodascales</taxon>
        <taxon>Dipodascaceae</taxon>
        <taxon>Magnusiomyces</taxon>
    </lineage>
</organism>
<dbReference type="InterPro" id="IPR001173">
    <property type="entry name" value="Glyco_trans_2-like"/>
</dbReference>
<feature type="domain" description="Glycosyltransferase 2-like" evidence="14">
    <location>
        <begin position="140"/>
        <end position="275"/>
    </location>
</feature>
<proteinExistence type="inferred from homology"/>
<dbReference type="GO" id="GO:0004581">
    <property type="term" value="F:dolichyl-phosphate beta-glucosyltransferase activity"/>
    <property type="evidence" value="ECO:0007669"/>
    <property type="project" value="UniProtKB-EC"/>
</dbReference>
<evidence type="ECO:0000256" key="12">
    <source>
        <dbReference type="ARBA" id="ARBA00045097"/>
    </source>
</evidence>
<evidence type="ECO:0000256" key="7">
    <source>
        <dbReference type="ARBA" id="ARBA00022692"/>
    </source>
</evidence>
<sequence>MDLNHSESPGASFSSAADSPSIPLYSGPNTSPTSWSIILMVFIGIGVFVFLPYLLIYTVVQIFKHTPRKAFPSEHTYITNTEAGSVSDPLPLHQTWEYLTETEVKANFKSGNKSSSILSSLLEKSRSKSIALENDIIELSLIVPCYNETERLHLLLEDAIPVLNLLYPTTTDNQNNTQTTTKSTTPKWELLLVDDGSSDGTAEYAVKWAAEQHTSGKLYLPPGTLRVVKLEKNRGKGGAVAHGMMHFRGKYAIFADADGASKSDDIRRLLTSISKKVLNNTNASDLLSTENTAWQYPVVAIGSRAHMVKTDAVVNRSFIRNFLMYGLHALVFIFGIRTIGDTQCGFKMFTRSAALSIFPYMHTEGWIFDVEILIIAMRNLIPVLEVPISWHEVAGSKVELARDSIKMAIDLVVMRLAFILGVYSDGSASSSSYSKSKKTLKRD</sequence>
<comment type="catalytic activity">
    <reaction evidence="12">
        <text>a di-trans,poly-cis-dolichyl phosphate + UDP-alpha-D-glucose = a di-trans,poly-cis-dolichyl beta-D-glucosyl phosphate + UDP</text>
        <dbReference type="Rhea" id="RHEA:15401"/>
        <dbReference type="Rhea" id="RHEA-COMP:19498"/>
        <dbReference type="Rhea" id="RHEA-COMP:19502"/>
        <dbReference type="ChEBI" id="CHEBI:57525"/>
        <dbReference type="ChEBI" id="CHEBI:57683"/>
        <dbReference type="ChEBI" id="CHEBI:58223"/>
        <dbReference type="ChEBI" id="CHEBI:58885"/>
        <dbReference type="EC" id="2.4.1.117"/>
    </reaction>
    <physiologicalReaction direction="left-to-right" evidence="12">
        <dbReference type="Rhea" id="RHEA:15402"/>
    </physiologicalReaction>
</comment>
<evidence type="ECO:0000256" key="13">
    <source>
        <dbReference type="SAM" id="Phobius"/>
    </source>
</evidence>
<evidence type="ECO:0000256" key="1">
    <source>
        <dbReference type="ARBA" id="ARBA00004389"/>
    </source>
</evidence>
<keyword evidence="11 13" id="KW-0472">Membrane</keyword>
<name>A0A5E8BQ41_9ASCO</name>
<dbReference type="EC" id="2.4.1.117" evidence="4"/>
<comment type="subcellular location">
    <subcellularLocation>
        <location evidence="1">Endoplasmic reticulum membrane</location>
        <topology evidence="1">Single-pass membrane protein</topology>
    </subcellularLocation>
</comment>
<evidence type="ECO:0000256" key="3">
    <source>
        <dbReference type="ARBA" id="ARBA00006739"/>
    </source>
</evidence>
<evidence type="ECO:0000256" key="11">
    <source>
        <dbReference type="ARBA" id="ARBA00023136"/>
    </source>
</evidence>
<dbReference type="PANTHER" id="PTHR10859:SF91">
    <property type="entry name" value="DOLICHYL-PHOSPHATE BETA-GLUCOSYLTRANSFERASE"/>
    <property type="match status" value="1"/>
</dbReference>
<evidence type="ECO:0000256" key="4">
    <source>
        <dbReference type="ARBA" id="ARBA00012583"/>
    </source>
</evidence>
<dbReference type="GeneID" id="43582408"/>
<keyword evidence="16" id="KW-1185">Reference proteome</keyword>
<evidence type="ECO:0000259" key="14">
    <source>
        <dbReference type="Pfam" id="PF00535"/>
    </source>
</evidence>
<reference evidence="15 16" key="1">
    <citation type="submission" date="2019-09" db="EMBL/GenBank/DDBJ databases">
        <authorList>
            <person name="Brejova B."/>
        </authorList>
    </citation>
    <scope>NUCLEOTIDE SEQUENCE [LARGE SCALE GENOMIC DNA]</scope>
</reference>
<dbReference type="InterPro" id="IPR029044">
    <property type="entry name" value="Nucleotide-diphossugar_trans"/>
</dbReference>
<dbReference type="GO" id="GO:0005789">
    <property type="term" value="C:endoplasmic reticulum membrane"/>
    <property type="evidence" value="ECO:0007669"/>
    <property type="project" value="UniProtKB-SubCell"/>
</dbReference>
<evidence type="ECO:0000256" key="10">
    <source>
        <dbReference type="ARBA" id="ARBA00022989"/>
    </source>
</evidence>
<dbReference type="AlphaFoldDB" id="A0A5E8BQ41"/>
<evidence type="ECO:0000313" key="15">
    <source>
        <dbReference type="EMBL" id="VVT53473.1"/>
    </source>
</evidence>
<feature type="transmembrane region" description="Helical" evidence="13">
    <location>
        <begin position="35"/>
        <end position="60"/>
    </location>
</feature>
<dbReference type="Proteomes" id="UP000398389">
    <property type="component" value="Unassembled WGS sequence"/>
</dbReference>